<evidence type="ECO:0000256" key="2">
    <source>
        <dbReference type="ARBA" id="ARBA00022737"/>
    </source>
</evidence>
<dbReference type="CDD" id="cd22136">
    <property type="entry name" value="F-box_FBXW10"/>
    <property type="match status" value="1"/>
</dbReference>
<feature type="repeat" description="WD" evidence="3">
    <location>
        <begin position="585"/>
        <end position="615"/>
    </location>
</feature>
<feature type="repeat" description="WD" evidence="3">
    <location>
        <begin position="504"/>
        <end position="543"/>
    </location>
</feature>
<reference evidence="5" key="1">
    <citation type="journal article" date="2016" name="Nat. Commun.">
        <title>The channel catfish genome sequence provides insights into the evolution of scale formation in teleosts.</title>
        <authorList>
            <person name="Liu Z."/>
            <person name="Liu S."/>
            <person name="Yao J."/>
            <person name="Bao L."/>
            <person name="Zhang J."/>
            <person name="Li Y."/>
            <person name="Jiang C."/>
            <person name="Sun L."/>
            <person name="Wang R."/>
            <person name="Zhang Y."/>
            <person name="Zhou T."/>
            <person name="Zeng Q."/>
            <person name="Fu Q."/>
            <person name="Gao S."/>
            <person name="Li N."/>
            <person name="Koren S."/>
            <person name="Jiang Y."/>
            <person name="Zimin A."/>
            <person name="Xu P."/>
            <person name="Phillippy A.M."/>
            <person name="Geng X."/>
            <person name="Song L."/>
            <person name="Sun F."/>
            <person name="Li C."/>
            <person name="Wang X."/>
            <person name="Chen A."/>
            <person name="Jin Y."/>
            <person name="Yuan Z."/>
            <person name="Yang Y."/>
            <person name="Tan S."/>
            <person name="Peatman E."/>
            <person name="Lu J."/>
            <person name="Qin Z."/>
            <person name="Dunham R."/>
            <person name="Li Z."/>
            <person name="Sonstegard T."/>
            <person name="Feng J."/>
            <person name="Danzmann R.G."/>
            <person name="Schroeder S."/>
            <person name="Scheffler B."/>
            <person name="Duke M.V."/>
            <person name="Ballard L."/>
            <person name="Kucuktas H."/>
            <person name="Kaltenboeck L."/>
            <person name="Liu H."/>
            <person name="Armbruster J."/>
            <person name="Xie Y."/>
            <person name="Kirby M.L."/>
            <person name="Tian Y."/>
            <person name="Flanagan M.E."/>
            <person name="Mu W."/>
            <person name="Waldbieser G.C."/>
        </authorList>
    </citation>
    <scope>NUCLEOTIDE SEQUENCE [LARGE SCALE GENOMIC DNA]</scope>
    <source>
        <strain evidence="5">SDA103</strain>
    </source>
</reference>
<dbReference type="OrthoDB" id="674604at2759"/>
<dbReference type="PANTHER" id="PTHR19872">
    <property type="entry name" value="UBIQUITIN LIGASE SPECIFICITY FACTOR/HREP PROTEIN"/>
    <property type="match status" value="1"/>
</dbReference>
<dbReference type="Gene3D" id="2.130.10.10">
    <property type="entry name" value="YVTN repeat-like/Quinoprotein amine dehydrogenase"/>
    <property type="match status" value="1"/>
</dbReference>
<evidence type="ECO:0000313" key="5">
    <source>
        <dbReference type="Proteomes" id="UP000221080"/>
    </source>
</evidence>
<dbReference type="SUPFAM" id="SSF50978">
    <property type="entry name" value="WD40 repeat-like"/>
    <property type="match status" value="1"/>
</dbReference>
<protein>
    <submittedName>
        <fullName evidence="6">F-box and WD repeat domain containing protein 10B isoform X1</fullName>
    </submittedName>
</protein>
<keyword evidence="1 3" id="KW-0853">WD repeat</keyword>
<dbReference type="InterPro" id="IPR036322">
    <property type="entry name" value="WD40_repeat_dom_sf"/>
</dbReference>
<dbReference type="CTD" id="10517"/>
<dbReference type="CDD" id="cd00200">
    <property type="entry name" value="WD40"/>
    <property type="match status" value="1"/>
</dbReference>
<gene>
    <name evidence="6" type="primary">fbxw10</name>
</gene>
<evidence type="ECO:0000313" key="6">
    <source>
        <dbReference type="RefSeq" id="XP_017338219.1"/>
    </source>
</evidence>
<dbReference type="Proteomes" id="UP000221080">
    <property type="component" value="Chromosome 13"/>
</dbReference>
<evidence type="ECO:0000256" key="1">
    <source>
        <dbReference type="ARBA" id="ARBA00022574"/>
    </source>
</evidence>
<dbReference type="Gene3D" id="1.20.1280.50">
    <property type="match status" value="1"/>
</dbReference>
<name>A0A2D0S635_ICTPU</name>
<dbReference type="InterPro" id="IPR019775">
    <property type="entry name" value="WD40_repeat_CS"/>
</dbReference>
<dbReference type="PROSITE" id="PS50082">
    <property type="entry name" value="WD_REPEATS_2"/>
    <property type="match status" value="3"/>
</dbReference>
<keyword evidence="5" id="KW-1185">Reference proteome</keyword>
<dbReference type="Pfam" id="PF00400">
    <property type="entry name" value="WD40"/>
    <property type="match status" value="4"/>
</dbReference>
<dbReference type="STRING" id="7998.ENSIPUP00000006443"/>
<feature type="region of interest" description="Disordered" evidence="4">
    <location>
        <begin position="713"/>
        <end position="764"/>
    </location>
</feature>
<feature type="repeat" description="WD" evidence="3">
    <location>
        <begin position="462"/>
        <end position="503"/>
    </location>
</feature>
<dbReference type="GeneID" id="108273480"/>
<dbReference type="InterPro" id="IPR051075">
    <property type="entry name" value="SCF_subunit_WD-repeat"/>
</dbReference>
<dbReference type="AlphaFoldDB" id="A0A2D0S635"/>
<dbReference type="SUPFAM" id="SSF81383">
    <property type="entry name" value="F-box domain"/>
    <property type="match status" value="1"/>
</dbReference>
<dbReference type="KEGG" id="ipu:108273480"/>
<accession>A0A2D0S635</accession>
<organism evidence="5 6">
    <name type="scientific">Ictalurus punctatus</name>
    <name type="common">Channel catfish</name>
    <name type="synonym">Silurus punctatus</name>
    <dbReference type="NCBI Taxonomy" id="7998"/>
    <lineage>
        <taxon>Eukaryota</taxon>
        <taxon>Metazoa</taxon>
        <taxon>Chordata</taxon>
        <taxon>Craniata</taxon>
        <taxon>Vertebrata</taxon>
        <taxon>Euteleostomi</taxon>
        <taxon>Actinopterygii</taxon>
        <taxon>Neopterygii</taxon>
        <taxon>Teleostei</taxon>
        <taxon>Ostariophysi</taxon>
        <taxon>Siluriformes</taxon>
        <taxon>Ictaluridae</taxon>
        <taxon>Ictalurus</taxon>
    </lineage>
</organism>
<feature type="region of interest" description="Disordered" evidence="4">
    <location>
        <begin position="941"/>
        <end position="1003"/>
    </location>
</feature>
<dbReference type="OMA" id="VRKRGPH"/>
<keyword evidence="2" id="KW-0677">Repeat</keyword>
<dbReference type="InterPro" id="IPR015943">
    <property type="entry name" value="WD40/YVTN_repeat-like_dom_sf"/>
</dbReference>
<evidence type="ECO:0000256" key="3">
    <source>
        <dbReference type="PROSITE-ProRule" id="PRU00221"/>
    </source>
</evidence>
<proteinExistence type="predicted"/>
<dbReference type="PROSITE" id="PS50294">
    <property type="entry name" value="WD_REPEATS_REGION"/>
    <property type="match status" value="2"/>
</dbReference>
<reference evidence="6" key="2">
    <citation type="submission" date="2025-08" db="UniProtKB">
        <authorList>
            <consortium name="RefSeq"/>
        </authorList>
    </citation>
    <scope>IDENTIFICATION</scope>
    <source>
        <tissue evidence="6">Blood</tissue>
    </source>
</reference>
<dbReference type="InterPro" id="IPR001680">
    <property type="entry name" value="WD40_rpt"/>
</dbReference>
<dbReference type="InterPro" id="IPR036047">
    <property type="entry name" value="F-box-like_dom_sf"/>
</dbReference>
<evidence type="ECO:0000256" key="4">
    <source>
        <dbReference type="SAM" id="MobiDB-lite"/>
    </source>
</evidence>
<dbReference type="PROSITE" id="PS00678">
    <property type="entry name" value="WD_REPEATS_1"/>
    <property type="match status" value="1"/>
</dbReference>
<sequence length="1003" mass="112495">MKAKCLCLPFSVCVCVEMQDEGRRLESSCLSCKSEKSRELDDTCVDTRKLYNSTQWLIGAGETAKRRFLTGILVRCQSLEILENVQNVLQVTMGKDFTYTRSRVKAGDMATVSNSSSVPDDKLLGKEMLNTWEWFKNSPNLTKTNYLFGLLAFCDAELLHMLGNLARVLIAREERHFNALRCNTVSSSTDPDSSFVSESNYSFNTIAPSYCSVQASSIYEPASFPHETQDNIELEIQDSSEPTKDSSWNEVEEVMLRGQRLKSSDADWYGVEDPALMLVQRFSKSMSGVSQHRDFIRALPVGLAKRILGLLDKATLQSCKHVSQHWQYLTEEIVAEHIVKKMVEDQAVILKGIPSAVNPVYARIREVLVPIRICIQPNTSFLKTKKDTRGFESVYTEIKTKVVEMEERNVYCGVYNIVVVLDREDPSRVIHYGGGRMVALGSKDRSVRLLDTMLLKEVPPLMQGHAGSVRAVLVCEERELVISASFDLSIRCWNLKTGACVMLLCGHTGTITCLDLHGNHLVSGARDCKVKVWNLQTGQCCDRMKFRHRNPVVCVKADSSLVLSGCEGGLIKMWDMETATLLKVTEGHRGSVKCLFFDQFHILSGGSDGLVMAWSTDHEFNKCLMTFQHPREVLTLSSLYLRVITGCVDGRIRVFNFLSGDCLRVIKIGTDESAIHSLYTHHNIIVVNSSSHVLLLQFAEQQWDYSALSEQKSTTDNTLPHPKHPALASTSKPKKNERRSRTPSLSQRMRSLSAPRMQHSHEKRYATQKCVMTLSERAVQERVRKRGPHQPITTAQVLLKVRPSSQTESKDLATSNMELNATVQDAWGLPPTRAASLPPALKASKRPHSAPKQSSFKAMFKIYTPLKAHMLDLNLQHSLHSSIPSPALIQTVPKSRRPQMACSVGKVRNSITTITTEKDIQSSGNTFMRSELKHMGSHVYLKSPGKSRQSQNPLDPFRESGGFQLRTDTQLEEYMQAQMQGNTSPLPKEEKKKAVQDILETGS</sequence>
<dbReference type="SMART" id="SM00320">
    <property type="entry name" value="WD40"/>
    <property type="match status" value="5"/>
</dbReference>
<dbReference type="RefSeq" id="XP_017338219.1">
    <property type="nucleotide sequence ID" value="XM_017482730.3"/>
</dbReference>
<dbReference type="PANTHER" id="PTHR19872:SF7">
    <property type="entry name" value="F-BOX AND WD REPEAT DOMAIN CONTAINING PROTEIN 10B-RELATED"/>
    <property type="match status" value="1"/>
</dbReference>